<dbReference type="Pfam" id="PF01440">
    <property type="entry name" value="Gemini_AL2"/>
    <property type="match status" value="1"/>
</dbReference>
<evidence type="ECO:0000256" key="1">
    <source>
        <dbReference type="ARBA" id="ARBA00004147"/>
    </source>
</evidence>
<evidence type="ECO:0000256" key="9">
    <source>
        <dbReference type="ARBA" id="ARBA00022632"/>
    </source>
</evidence>
<keyword evidence="14 17" id="KW-0010">Activator</keyword>
<dbReference type="GO" id="GO:0008270">
    <property type="term" value="F:zinc ion binding"/>
    <property type="evidence" value="ECO:0007669"/>
    <property type="project" value="UniProtKB-KW"/>
</dbReference>
<dbReference type="GO" id="GO:0003677">
    <property type="term" value="F:DNA binding"/>
    <property type="evidence" value="ECO:0007669"/>
    <property type="project" value="UniProtKB-KW"/>
</dbReference>
<comment type="function">
    <text evidence="17">Strong activator of the late viral genes promoters. Acts as a suppressor of RNA-mediated gene silencing, also known as post-transcriptional gene silencing (PTGS), a mechanism of plant viral defense that limits the accumulation of viral RNAs. Also suppresses the host basal defense by interacting with and inhibiting SNF1 kinase, a key regulator of cell metabolism implicated in innate antiviral defense. Determines pathogenicity.</text>
</comment>
<evidence type="ECO:0000256" key="6">
    <source>
        <dbReference type="ARBA" id="ARBA00022553"/>
    </source>
</evidence>
<comment type="domain">
    <text evidence="17">The zinc finger and the transactivation region are involved in PTGS suppression.</text>
</comment>
<comment type="subcellular location">
    <subcellularLocation>
        <location evidence="2 17">Host cytoplasm</location>
    </subcellularLocation>
    <subcellularLocation>
        <location evidence="1 17">Host nucleus</location>
    </subcellularLocation>
</comment>
<comment type="subunit">
    <text evidence="17">Monomer. Homodimer. Homooligomer. Self-interaction correlates with nuclear localization and efficient activation of transcription.</text>
</comment>
<evidence type="ECO:0000256" key="18">
    <source>
        <dbReference type="SAM" id="MobiDB-lite"/>
    </source>
</evidence>
<evidence type="ECO:0000256" key="3">
    <source>
        <dbReference type="ARBA" id="ARBA00007672"/>
    </source>
</evidence>
<dbReference type="EMBL" id="KT444609">
    <property type="protein sequence ID" value="ALQ10819.1"/>
    <property type="molecule type" value="Genomic_DNA"/>
</dbReference>
<keyword evidence="13 17" id="KW-0238">DNA-binding</keyword>
<comment type="similarity">
    <text evidence="3 17">Belongs to the geminiviridae transcriptional activator protein family.</text>
</comment>
<feature type="region of interest" description="Disordered" evidence="18">
    <location>
        <begin position="73"/>
        <end position="117"/>
    </location>
</feature>
<keyword evidence="10 17" id="KW-0479">Metal-binding</keyword>
<keyword evidence="16" id="KW-0899">Viral immunoevasion</keyword>
<protein>
    <recommendedName>
        <fullName evidence="4 17">Transcriptional activator protein</fullName>
        <shortName evidence="17">TrAP</shortName>
    </recommendedName>
</protein>
<evidence type="ECO:0000313" key="20">
    <source>
        <dbReference type="Proteomes" id="UP000297100"/>
    </source>
</evidence>
<dbReference type="GO" id="GO:0052170">
    <property type="term" value="P:symbiont-mediated suppression of host innate immune response"/>
    <property type="evidence" value="ECO:0007669"/>
    <property type="project" value="UniProtKB-KW"/>
</dbReference>
<evidence type="ECO:0000256" key="2">
    <source>
        <dbReference type="ARBA" id="ARBA00004192"/>
    </source>
</evidence>
<evidence type="ECO:0000256" key="14">
    <source>
        <dbReference type="ARBA" id="ARBA00023159"/>
    </source>
</evidence>
<dbReference type="PRINTS" id="PR00230">
    <property type="entry name" value="GEMCOATAL2"/>
</dbReference>
<feature type="compositionally biased region" description="Polar residues" evidence="18">
    <location>
        <begin position="78"/>
        <end position="114"/>
    </location>
</feature>
<evidence type="ECO:0000256" key="10">
    <source>
        <dbReference type="ARBA" id="ARBA00022723"/>
    </source>
</evidence>
<evidence type="ECO:0000313" key="19">
    <source>
        <dbReference type="EMBL" id="ALQ10819.1"/>
    </source>
</evidence>
<keyword evidence="11 17" id="KW-0863">Zinc-finger</keyword>
<evidence type="ECO:0000256" key="7">
    <source>
        <dbReference type="ARBA" id="ARBA00022562"/>
    </source>
</evidence>
<organism evidence="19 20">
    <name type="scientific">West African Asystasia virus 1</name>
    <dbReference type="NCBI Taxonomy" id="1046573"/>
    <lineage>
        <taxon>Viruses</taxon>
        <taxon>Monodnaviria</taxon>
        <taxon>Shotokuvirae</taxon>
        <taxon>Cressdnaviricota</taxon>
        <taxon>Repensiviricetes</taxon>
        <taxon>Geplafuvirales</taxon>
        <taxon>Geminiviridae</taxon>
        <taxon>Begomovirus</taxon>
        <taxon>Begomovirus asystasiaprimi</taxon>
    </lineage>
</organism>
<keyword evidence="6" id="KW-0597">Phosphoprotein</keyword>
<evidence type="ECO:0000256" key="16">
    <source>
        <dbReference type="ARBA" id="ARBA00023280"/>
    </source>
</evidence>
<evidence type="ECO:0000256" key="12">
    <source>
        <dbReference type="ARBA" id="ARBA00022833"/>
    </source>
</evidence>
<evidence type="ECO:0000256" key="5">
    <source>
        <dbReference type="ARBA" id="ARBA00022463"/>
    </source>
</evidence>
<evidence type="ECO:0000256" key="11">
    <source>
        <dbReference type="ARBA" id="ARBA00022771"/>
    </source>
</evidence>
<evidence type="ECO:0000256" key="15">
    <source>
        <dbReference type="ARBA" id="ARBA00023200"/>
    </source>
</evidence>
<keyword evidence="12 17" id="KW-0862">Zinc</keyword>
<sequence>MPPSFVSKHLSTPVPIKVSHRLAKKRRQRRQAINLKCGCSFLISRNCSNYGFTHRGVHHCASSKEWHIHLGDQESTTHESNTIRPSPLQHVTQHHTPADTVQPQPQEDPGNSQMLHELPGLDDFLEFEYELAEILHGTSS</sequence>
<keyword evidence="8 17" id="KW-0945">Host-virus interaction</keyword>
<dbReference type="GO" id="GO:0030430">
    <property type="term" value="C:host cell cytoplasm"/>
    <property type="evidence" value="ECO:0007669"/>
    <property type="project" value="UniProtKB-SubCell"/>
</dbReference>
<evidence type="ECO:0000256" key="13">
    <source>
        <dbReference type="ARBA" id="ARBA00023125"/>
    </source>
</evidence>
<accession>A0A191LVF2</accession>
<dbReference type="RefSeq" id="YP_010839399.1">
    <property type="nucleotide sequence ID" value="NC_077803.1"/>
</dbReference>
<dbReference type="Proteomes" id="UP000297100">
    <property type="component" value="Genome"/>
</dbReference>
<keyword evidence="7 17" id="KW-1048">Host nucleus</keyword>
<keyword evidence="15 17" id="KW-1035">Host cytoplasm</keyword>
<reference evidence="19 20" key="1">
    <citation type="submission" date="2015-08" db="EMBL/GenBank/DDBJ databases">
        <title>First report of Soybean chlorotic blotch virus and West African Asystasia virus 1 infecting cassava and a wild cassava relative in Cameroon and Togo.</title>
        <authorList>
            <person name="Leke W.N."/>
            <person name="Mignouna D.B."/>
            <person name="Brown J.K."/>
            <person name="Fondong V.N."/>
        </authorList>
    </citation>
    <scope>NUCLEOTIDE SEQUENCE [LARGE SCALE GENOMIC DNA]</scope>
    <source>
        <strain evidence="19">Benin-asystasia-58-14</strain>
    </source>
</reference>
<dbReference type="GeneID" id="80549061"/>
<evidence type="ECO:0000256" key="8">
    <source>
        <dbReference type="ARBA" id="ARBA00022581"/>
    </source>
</evidence>
<dbReference type="GO" id="GO:0019028">
    <property type="term" value="C:viral capsid"/>
    <property type="evidence" value="ECO:0007669"/>
    <property type="project" value="InterPro"/>
</dbReference>
<name>A0A191LVF2_9GEMI</name>
<keyword evidence="9" id="KW-1090">Inhibition of host innate immune response by virus</keyword>
<dbReference type="InterPro" id="IPR000942">
    <property type="entry name" value="Gemini_AL2"/>
</dbReference>
<evidence type="ECO:0000256" key="17">
    <source>
        <dbReference type="RuleBase" id="RU363028"/>
    </source>
</evidence>
<keyword evidence="5 17" id="KW-0941">Suppressor of RNA silencing</keyword>
<dbReference type="GO" id="GO:0005198">
    <property type="term" value="F:structural molecule activity"/>
    <property type="evidence" value="ECO:0007669"/>
    <property type="project" value="InterPro"/>
</dbReference>
<keyword evidence="20" id="KW-1185">Reference proteome</keyword>
<dbReference type="KEGG" id="vg:80549061"/>
<proteinExistence type="inferred from homology"/>
<dbReference type="GO" id="GO:0042025">
    <property type="term" value="C:host cell nucleus"/>
    <property type="evidence" value="ECO:0007669"/>
    <property type="project" value="UniProtKB-SubCell"/>
</dbReference>
<evidence type="ECO:0000256" key="4">
    <source>
        <dbReference type="ARBA" id="ARBA00014388"/>
    </source>
</evidence>